<gene>
    <name evidence="2" type="ORF">UFOPK3789_00472</name>
</gene>
<proteinExistence type="predicted"/>
<protein>
    <submittedName>
        <fullName evidence="2">Unannotated protein</fullName>
    </submittedName>
</protein>
<reference evidence="2" key="1">
    <citation type="submission" date="2020-05" db="EMBL/GenBank/DDBJ databases">
        <authorList>
            <person name="Chiriac C."/>
            <person name="Salcher M."/>
            <person name="Ghai R."/>
            <person name="Kavagutti S V."/>
        </authorList>
    </citation>
    <scope>NUCLEOTIDE SEQUENCE</scope>
</reference>
<dbReference type="AlphaFoldDB" id="A0A6J7JVW3"/>
<dbReference type="Pfam" id="PF06742">
    <property type="entry name" value="DUF1214"/>
    <property type="match status" value="1"/>
</dbReference>
<name>A0A6J7JVW3_9ZZZZ</name>
<feature type="domain" description="DUF1214" evidence="1">
    <location>
        <begin position="281"/>
        <end position="352"/>
    </location>
</feature>
<dbReference type="EMBL" id="CAFBNL010000017">
    <property type="protein sequence ID" value="CAB4947506.1"/>
    <property type="molecule type" value="Genomic_DNA"/>
</dbReference>
<dbReference type="Gene3D" id="2.60.120.1600">
    <property type="match status" value="1"/>
</dbReference>
<sequence>MPPADNDAAMLDSAWGSLLVALQKSADALTAPTGAANSLELAEGYRFITRMLSASLDIFLENADASRPEFTRLMTPTRKFFGDNPDTYYDYAPIKGSQRYEIVGNRGTCHYLSFCAYGRDATGTNQILASANDEDMSLTANENFRIILDIEAPPVSSRTQSPKTRWLEMTPAIDSLIVRQYFLDRETETPATYTITALENPGTPDPPSPSRIAQRIQEVAGFTQLGAEISAAMAKELSDGTTNIFSFSSAENAAAFYPTPDNLYVAGWYEIGEGQGLEITGMPPETRYWSILLMSRWMESLDYRNHQIILNHSDVALEADGSYKIVIAGRNPGHANWLDTAGHNSGYMMFRWMRSEMGDAPECRVIELGG</sequence>
<evidence type="ECO:0000313" key="2">
    <source>
        <dbReference type="EMBL" id="CAB4947506.1"/>
    </source>
</evidence>
<accession>A0A6J7JVW3</accession>
<evidence type="ECO:0000259" key="1">
    <source>
        <dbReference type="Pfam" id="PF06742"/>
    </source>
</evidence>
<dbReference type="InterPro" id="IPR010621">
    <property type="entry name" value="DUF1214"/>
</dbReference>
<organism evidence="2">
    <name type="scientific">freshwater metagenome</name>
    <dbReference type="NCBI Taxonomy" id="449393"/>
    <lineage>
        <taxon>unclassified sequences</taxon>
        <taxon>metagenomes</taxon>
        <taxon>ecological metagenomes</taxon>
    </lineage>
</organism>